<reference evidence="1 2" key="1">
    <citation type="submission" date="2020-04" db="EMBL/GenBank/DDBJ databases">
        <title>Advantages and limits of metagenomic assembly and binning of a giant virus.</title>
        <authorList>
            <person name="Schulz F."/>
            <person name="Andreani J."/>
            <person name="Francis R."/>
            <person name="Boudjemaa H."/>
            <person name="Bou Khalil J.Y."/>
            <person name="Lee J."/>
            <person name="La Scola B."/>
            <person name="Woyke T."/>
        </authorList>
    </citation>
    <scope>NUCLEOTIDE SEQUENCE [LARGE SCALE GENOMIC DNA]</scope>
    <source>
        <strain evidence="1 2">FV1/VV64</strain>
    </source>
</reference>
<evidence type="ECO:0000313" key="1">
    <source>
        <dbReference type="EMBL" id="QKF93460.1"/>
    </source>
</evidence>
<gene>
    <name evidence="1" type="ORF">Fadolivirus_1_2</name>
</gene>
<dbReference type="Proteomes" id="UP001162001">
    <property type="component" value="Segment"/>
</dbReference>
<accession>A0A7D3QWA7</accession>
<keyword evidence="2" id="KW-1185">Reference proteome</keyword>
<dbReference type="EMBL" id="MT418680">
    <property type="protein sequence ID" value="QKF93460.1"/>
    <property type="molecule type" value="Genomic_DNA"/>
</dbReference>
<organism evidence="1 2">
    <name type="scientific">Fadolivirus FV1/VV64</name>
    <dbReference type="NCBI Taxonomy" id="3070911"/>
    <lineage>
        <taxon>Viruses</taxon>
        <taxon>Varidnaviria</taxon>
        <taxon>Bamfordvirae</taxon>
        <taxon>Nucleocytoviricota</taxon>
        <taxon>Megaviricetes</taxon>
        <taxon>Imitervirales</taxon>
        <taxon>Mimiviridae</taxon>
        <taxon>Klosneuvirinae</taxon>
        <taxon>Fadolivirus</taxon>
        <taxon>Fadolivirus algeromassiliense</taxon>
    </lineage>
</organism>
<evidence type="ECO:0000313" key="2">
    <source>
        <dbReference type="Proteomes" id="UP001162001"/>
    </source>
</evidence>
<sequence length="266" mass="29896">MEKLQSLPSQRLPEGFLFTKSIIPEHITQFPLQLVSGQLKSNVIVSEGKRKTFNETLFPENMKLASSIMNQIQPQILELPENFPPVTKIVFLDFHGIVNCPKPVPEGEIPDAPETLQHFVLLLNTLIQLRQKGVGVVVLSFVGQITNSHANLLAFCSQPLFQKVFVGMISVFEKIRKRGRSNWGKGKILHLFLKELKLQEKSVFVDDDPENILDASLWLEDMSCCTLIRLADENLTAKAGDGDKTDICLKVNQFTDVIVELMKIAS</sequence>
<protein>
    <submittedName>
        <fullName evidence="1">Lipase phosphatase protein</fullName>
    </submittedName>
</protein>
<name>A0A7D3QWA7_9VIRU</name>
<proteinExistence type="predicted"/>